<dbReference type="SUPFAM" id="SSF50978">
    <property type="entry name" value="WD40 repeat-like"/>
    <property type="match status" value="1"/>
</dbReference>
<evidence type="ECO:0000256" key="2">
    <source>
        <dbReference type="ARBA" id="ARBA00022737"/>
    </source>
</evidence>
<dbReference type="Pfam" id="PF00400">
    <property type="entry name" value="WD40"/>
    <property type="match status" value="5"/>
</dbReference>
<dbReference type="AlphaFoldDB" id="A0A9W4WS93"/>
<dbReference type="PRINTS" id="PR00320">
    <property type="entry name" value="GPROTEINBRPT"/>
</dbReference>
<dbReference type="PROSITE" id="PS50082">
    <property type="entry name" value="WD_REPEATS_2"/>
    <property type="match status" value="5"/>
</dbReference>
<organism evidence="5 6">
    <name type="scientific">Funneliformis geosporum</name>
    <dbReference type="NCBI Taxonomy" id="1117311"/>
    <lineage>
        <taxon>Eukaryota</taxon>
        <taxon>Fungi</taxon>
        <taxon>Fungi incertae sedis</taxon>
        <taxon>Mucoromycota</taxon>
        <taxon>Glomeromycotina</taxon>
        <taxon>Glomeromycetes</taxon>
        <taxon>Glomerales</taxon>
        <taxon>Glomeraceae</taxon>
        <taxon>Funneliformis</taxon>
    </lineage>
</organism>
<dbReference type="InterPro" id="IPR036322">
    <property type="entry name" value="WD40_repeat_dom_sf"/>
</dbReference>
<feature type="repeat" description="WD" evidence="3">
    <location>
        <begin position="474"/>
        <end position="507"/>
    </location>
</feature>
<feature type="compositionally biased region" description="Low complexity" evidence="4">
    <location>
        <begin position="1"/>
        <end position="11"/>
    </location>
</feature>
<dbReference type="PANTHER" id="PTHR43979">
    <property type="entry name" value="PRE-MRNA-PROCESSING FACTOR 17"/>
    <property type="match status" value="1"/>
</dbReference>
<feature type="repeat" description="WD" evidence="3">
    <location>
        <begin position="310"/>
        <end position="351"/>
    </location>
</feature>
<feature type="repeat" description="WD" evidence="3">
    <location>
        <begin position="442"/>
        <end position="473"/>
    </location>
</feature>
<dbReference type="InterPro" id="IPR001680">
    <property type="entry name" value="WD40_rpt"/>
</dbReference>
<dbReference type="OrthoDB" id="10257301at2759"/>
<dbReference type="InterPro" id="IPR020472">
    <property type="entry name" value="WD40_PAC1"/>
</dbReference>
<dbReference type="GO" id="GO:0003729">
    <property type="term" value="F:mRNA binding"/>
    <property type="evidence" value="ECO:0007669"/>
    <property type="project" value="TreeGrafter"/>
</dbReference>
<dbReference type="GO" id="GO:0000398">
    <property type="term" value="P:mRNA splicing, via spliceosome"/>
    <property type="evidence" value="ECO:0007669"/>
    <property type="project" value="InterPro"/>
</dbReference>
<feature type="repeat" description="WD" evidence="3">
    <location>
        <begin position="266"/>
        <end position="300"/>
    </location>
</feature>
<proteinExistence type="predicted"/>
<protein>
    <submittedName>
        <fullName evidence="5">16840_t:CDS:1</fullName>
    </submittedName>
</protein>
<gene>
    <name evidence="5" type="ORF">FWILDA_LOCUS10863</name>
</gene>
<dbReference type="Proteomes" id="UP001153678">
    <property type="component" value="Unassembled WGS sequence"/>
</dbReference>
<keyword evidence="2" id="KW-0677">Repeat</keyword>
<dbReference type="EMBL" id="CAMKVN010002901">
    <property type="protein sequence ID" value="CAI2183011.1"/>
    <property type="molecule type" value="Genomic_DNA"/>
</dbReference>
<dbReference type="InterPro" id="IPR015943">
    <property type="entry name" value="WD40/YVTN_repeat-like_dom_sf"/>
</dbReference>
<feature type="repeat" description="WD" evidence="3">
    <location>
        <begin position="396"/>
        <end position="430"/>
    </location>
</feature>
<evidence type="ECO:0000256" key="3">
    <source>
        <dbReference type="PROSITE-ProRule" id="PRU00221"/>
    </source>
</evidence>
<feature type="region of interest" description="Disordered" evidence="4">
    <location>
        <begin position="190"/>
        <end position="214"/>
    </location>
</feature>
<dbReference type="GO" id="GO:0071013">
    <property type="term" value="C:catalytic step 2 spliceosome"/>
    <property type="evidence" value="ECO:0007669"/>
    <property type="project" value="InterPro"/>
</dbReference>
<dbReference type="PROSITE" id="PS00678">
    <property type="entry name" value="WD_REPEATS_1"/>
    <property type="match status" value="1"/>
</dbReference>
<evidence type="ECO:0000256" key="4">
    <source>
        <dbReference type="SAM" id="MobiDB-lite"/>
    </source>
</evidence>
<dbReference type="PROSITE" id="PS50294">
    <property type="entry name" value="WD_REPEATS_REGION"/>
    <property type="match status" value="4"/>
</dbReference>
<reference evidence="5" key="1">
    <citation type="submission" date="2022-08" db="EMBL/GenBank/DDBJ databases">
        <authorList>
            <person name="Kallberg Y."/>
            <person name="Tangrot J."/>
            <person name="Rosling A."/>
        </authorList>
    </citation>
    <scope>NUCLEOTIDE SEQUENCE</scope>
    <source>
        <strain evidence="5">Wild A</strain>
    </source>
</reference>
<name>A0A9W4WS93_9GLOM</name>
<sequence>MDLLSTEYSSSSEEDSTKISTKRTGLNSAISQLVKRPKIDLAPKVSLEDPRLSNSILIKPTDTQINVNIPYDDMMKPVAGPANPYSTKVMNQNVLTGHVEEQVYSEAAFKTQQRTFTSFGYALDPSLITSTKGYVGDIEKAVAMNGATIYDPTPKPANMPKRLPKGDSAILEGENAYQGPWVGYEGENIGNPVGPPEGSISTKTETETKSKKEIESGMEKTIFHGKSEYDYQGRTYMHVPMDLDVNLLGEAGTQECFIPKRCIHTWSGHNKGVTAIRFFPRSAHLILSSSMDTKVKIWDVYNDRRCLRTYIGHNKAVRDITFTNDGKRFLTSSYDKYIKLWDTETGQCIKSFTTGKIPYVVKFNPDEDKQHIFLAGCSDKKIVQFDVNTGEVTQEYDQHLGAVNTITFVDENRRFVTTSDDKTLRAWEFDIPVKNAGYACQVNFSPDGRFIMSGDSEGNIWFWDWKSCKMLKKFKAHDDVVIGCEWHPHETSKVATCSWDGLIKLWD</sequence>
<dbReference type="PANTHER" id="PTHR43979:SF1">
    <property type="entry name" value="PRE-MRNA-PROCESSING FACTOR 17"/>
    <property type="match status" value="1"/>
</dbReference>
<dbReference type="InterPro" id="IPR032847">
    <property type="entry name" value="PRPF17"/>
</dbReference>
<evidence type="ECO:0000313" key="5">
    <source>
        <dbReference type="EMBL" id="CAI2183011.1"/>
    </source>
</evidence>
<keyword evidence="6" id="KW-1185">Reference proteome</keyword>
<evidence type="ECO:0000313" key="6">
    <source>
        <dbReference type="Proteomes" id="UP001153678"/>
    </source>
</evidence>
<dbReference type="Gene3D" id="2.130.10.10">
    <property type="entry name" value="YVTN repeat-like/Quinoprotein amine dehydrogenase"/>
    <property type="match status" value="1"/>
</dbReference>
<dbReference type="SMART" id="SM00320">
    <property type="entry name" value="WD40"/>
    <property type="match status" value="6"/>
</dbReference>
<dbReference type="InterPro" id="IPR019775">
    <property type="entry name" value="WD40_repeat_CS"/>
</dbReference>
<accession>A0A9W4WS93</accession>
<feature type="compositionally biased region" description="Basic and acidic residues" evidence="4">
    <location>
        <begin position="204"/>
        <end position="214"/>
    </location>
</feature>
<evidence type="ECO:0000256" key="1">
    <source>
        <dbReference type="ARBA" id="ARBA00022574"/>
    </source>
</evidence>
<comment type="caution">
    <text evidence="5">The sequence shown here is derived from an EMBL/GenBank/DDBJ whole genome shotgun (WGS) entry which is preliminary data.</text>
</comment>
<keyword evidence="1 3" id="KW-0853">WD repeat</keyword>
<feature type="region of interest" description="Disordered" evidence="4">
    <location>
        <begin position="1"/>
        <end position="23"/>
    </location>
</feature>
<dbReference type="CDD" id="cd00200">
    <property type="entry name" value="WD40"/>
    <property type="match status" value="1"/>
</dbReference>